<dbReference type="Proteomes" id="UP001189429">
    <property type="component" value="Unassembled WGS sequence"/>
</dbReference>
<dbReference type="PANTHER" id="PTHR43628:SF1">
    <property type="entry name" value="CHITIN SYNTHASE REGULATORY FACTOR 2-RELATED"/>
    <property type="match status" value="1"/>
</dbReference>
<feature type="region of interest" description="Disordered" evidence="1">
    <location>
        <begin position="248"/>
        <end position="268"/>
    </location>
</feature>
<dbReference type="InterPro" id="IPR006597">
    <property type="entry name" value="Sel1-like"/>
</dbReference>
<sequence length="268" mass="29769">MTAARRRCRSIGLALVAMTASIGLWQVADVAFGIFVRGRHFSKHPPVASHISSRLQRFVTRASADDLYQEAVALMDQGRAPQEKILEGIQKVTQAGMDGSRIAQSTLGIWYWQGSVGLPEDKTLAIQWWEKAAAQGDPGANFNLGWAKLHGMGLPQNKFEAAKSFRAAAEQGHTQGMTYLAQMLHRGDGIPQDSLLAAEWMIKAATSQGQDLTEIMQKFESNELTPEQRIQLSDKIYDLQMKNREKSVIVSKDTSKPVDEWDDERGQV</sequence>
<keyword evidence="2" id="KW-0812">Transmembrane</keyword>
<name>A0ABN9VZL0_9DINO</name>
<dbReference type="SUPFAM" id="SSF81901">
    <property type="entry name" value="HCP-like"/>
    <property type="match status" value="1"/>
</dbReference>
<keyword evidence="2" id="KW-0472">Membrane</keyword>
<evidence type="ECO:0000313" key="4">
    <source>
        <dbReference type="Proteomes" id="UP001189429"/>
    </source>
</evidence>
<evidence type="ECO:0008006" key="5">
    <source>
        <dbReference type="Google" id="ProtNLM"/>
    </source>
</evidence>
<accession>A0ABN9VZL0</accession>
<comment type="caution">
    <text evidence="3">The sequence shown here is derived from an EMBL/GenBank/DDBJ whole genome shotgun (WGS) entry which is preliminary data.</text>
</comment>
<dbReference type="InterPro" id="IPR011990">
    <property type="entry name" value="TPR-like_helical_dom_sf"/>
</dbReference>
<protein>
    <recommendedName>
        <fullName evidence="5">Sel1 repeat family protein</fullName>
    </recommendedName>
</protein>
<organism evidence="3 4">
    <name type="scientific">Prorocentrum cordatum</name>
    <dbReference type="NCBI Taxonomy" id="2364126"/>
    <lineage>
        <taxon>Eukaryota</taxon>
        <taxon>Sar</taxon>
        <taxon>Alveolata</taxon>
        <taxon>Dinophyceae</taxon>
        <taxon>Prorocentrales</taxon>
        <taxon>Prorocentraceae</taxon>
        <taxon>Prorocentrum</taxon>
    </lineage>
</organism>
<dbReference type="EMBL" id="CAUYUJ010017808">
    <property type="protein sequence ID" value="CAK0878073.1"/>
    <property type="molecule type" value="Genomic_DNA"/>
</dbReference>
<evidence type="ECO:0000256" key="2">
    <source>
        <dbReference type="SAM" id="Phobius"/>
    </source>
</evidence>
<keyword evidence="4" id="KW-1185">Reference proteome</keyword>
<proteinExistence type="predicted"/>
<gene>
    <name evidence="3" type="ORF">PCOR1329_LOCUS61952</name>
</gene>
<dbReference type="SMART" id="SM00671">
    <property type="entry name" value="SEL1"/>
    <property type="match status" value="3"/>
</dbReference>
<evidence type="ECO:0000256" key="1">
    <source>
        <dbReference type="SAM" id="MobiDB-lite"/>
    </source>
</evidence>
<evidence type="ECO:0000313" key="3">
    <source>
        <dbReference type="EMBL" id="CAK0878073.1"/>
    </source>
</evidence>
<dbReference type="PANTHER" id="PTHR43628">
    <property type="entry name" value="ACTIVATOR OF C KINASE PROTEIN 1-RELATED"/>
    <property type="match status" value="1"/>
</dbReference>
<dbReference type="InterPro" id="IPR052945">
    <property type="entry name" value="Mitotic_Regulator"/>
</dbReference>
<feature type="transmembrane region" description="Helical" evidence="2">
    <location>
        <begin position="12"/>
        <end position="36"/>
    </location>
</feature>
<dbReference type="Gene3D" id="1.25.40.10">
    <property type="entry name" value="Tetratricopeptide repeat domain"/>
    <property type="match status" value="1"/>
</dbReference>
<keyword evidence="2" id="KW-1133">Transmembrane helix</keyword>
<dbReference type="Pfam" id="PF08238">
    <property type="entry name" value="Sel1"/>
    <property type="match status" value="3"/>
</dbReference>
<reference evidence="3" key="1">
    <citation type="submission" date="2023-10" db="EMBL/GenBank/DDBJ databases">
        <authorList>
            <person name="Chen Y."/>
            <person name="Shah S."/>
            <person name="Dougan E. K."/>
            <person name="Thang M."/>
            <person name="Chan C."/>
        </authorList>
    </citation>
    <scope>NUCLEOTIDE SEQUENCE [LARGE SCALE GENOMIC DNA]</scope>
</reference>